<evidence type="ECO:0000256" key="1">
    <source>
        <dbReference type="ARBA" id="ARBA00022741"/>
    </source>
</evidence>
<dbReference type="Pfam" id="PF08433">
    <property type="entry name" value="KTI12"/>
    <property type="match status" value="1"/>
</dbReference>
<keyword evidence="5" id="KW-1185">Reference proteome</keyword>
<dbReference type="PANTHER" id="PTHR12435">
    <property type="match status" value="1"/>
</dbReference>
<protein>
    <recommendedName>
        <fullName evidence="6">Chromatin associated protein KTI12</fullName>
    </recommendedName>
</protein>
<sequence>MALVTIVGFPSSGKSRRTSQLAEALPTLIPAHYSVSVVSDETLNISPSAYDDSRTEKPARGALFANVQRLLSPNRIVIVDAPNYIKGFRYQLYCAARELKIRVCTIFVVATADCCRQWNAERSDGRSYATETLENLFLRFEEPSSMVRWDSPLFTVLWDEDLPSEEIAAALTSGTIKPPNSGTVATAKAPSDALHVLEQTSTALVSAVLDAQTTHQAMGGKVVLPLTPPVKMTLPARILTVSELQRMKRQFVTIHKKAMTLGTIEKGAVDWAEDSVAVKFVTYLEENLKP</sequence>
<evidence type="ECO:0000256" key="3">
    <source>
        <dbReference type="ARBA" id="ARBA00025768"/>
    </source>
</evidence>
<evidence type="ECO:0000313" key="4">
    <source>
        <dbReference type="EMBL" id="CAK5281497.1"/>
    </source>
</evidence>
<proteinExistence type="inferred from homology"/>
<keyword evidence="1" id="KW-0547">Nucleotide-binding</keyword>
<comment type="similarity">
    <text evidence="3">Belongs to the KTI12 family.</text>
</comment>
<evidence type="ECO:0008006" key="6">
    <source>
        <dbReference type="Google" id="ProtNLM"/>
    </source>
</evidence>
<dbReference type="SUPFAM" id="SSF52540">
    <property type="entry name" value="P-loop containing nucleoside triphosphate hydrolases"/>
    <property type="match status" value="1"/>
</dbReference>
<evidence type="ECO:0000256" key="2">
    <source>
        <dbReference type="ARBA" id="ARBA00022840"/>
    </source>
</evidence>
<gene>
    <name evidence="4" type="ORF">MYCIT1_LOCUS32664</name>
</gene>
<name>A0AAD2HTD6_9AGAR</name>
<accession>A0AAD2HTD6</accession>
<organism evidence="4 5">
    <name type="scientific">Mycena citricolor</name>
    <dbReference type="NCBI Taxonomy" id="2018698"/>
    <lineage>
        <taxon>Eukaryota</taxon>
        <taxon>Fungi</taxon>
        <taxon>Dikarya</taxon>
        <taxon>Basidiomycota</taxon>
        <taxon>Agaricomycotina</taxon>
        <taxon>Agaricomycetes</taxon>
        <taxon>Agaricomycetidae</taxon>
        <taxon>Agaricales</taxon>
        <taxon>Marasmiineae</taxon>
        <taxon>Mycenaceae</taxon>
        <taxon>Mycena</taxon>
    </lineage>
</organism>
<keyword evidence="2" id="KW-0067">ATP-binding</keyword>
<reference evidence="4" key="1">
    <citation type="submission" date="2023-11" db="EMBL/GenBank/DDBJ databases">
        <authorList>
            <person name="De Vega J J."/>
            <person name="De Vega J J."/>
        </authorList>
    </citation>
    <scope>NUCLEOTIDE SEQUENCE</scope>
</reference>
<evidence type="ECO:0000313" key="5">
    <source>
        <dbReference type="Proteomes" id="UP001295794"/>
    </source>
</evidence>
<dbReference type="InterPro" id="IPR013641">
    <property type="entry name" value="KTI12/PSTK"/>
</dbReference>
<dbReference type="InterPro" id="IPR027417">
    <property type="entry name" value="P-loop_NTPase"/>
</dbReference>
<dbReference type="GO" id="GO:0005524">
    <property type="term" value="F:ATP binding"/>
    <property type="evidence" value="ECO:0007669"/>
    <property type="project" value="UniProtKB-KW"/>
</dbReference>
<comment type="caution">
    <text evidence="4">The sequence shown here is derived from an EMBL/GenBank/DDBJ whole genome shotgun (WGS) entry which is preliminary data.</text>
</comment>
<dbReference type="Gene3D" id="3.40.50.300">
    <property type="entry name" value="P-loop containing nucleotide triphosphate hydrolases"/>
    <property type="match status" value="1"/>
</dbReference>
<dbReference type="Proteomes" id="UP001295794">
    <property type="component" value="Unassembled WGS sequence"/>
</dbReference>
<dbReference type="AlphaFoldDB" id="A0AAD2HTD6"/>
<dbReference type="EMBL" id="CAVNYO010000444">
    <property type="protein sequence ID" value="CAK5281497.1"/>
    <property type="molecule type" value="Genomic_DNA"/>
</dbReference>